<protein>
    <recommendedName>
        <fullName evidence="1">Phasin domain-containing protein</fullName>
    </recommendedName>
</protein>
<accession>A0A1E8PRR5</accession>
<comment type="caution">
    <text evidence="2">The sequence shown here is derived from an EMBL/GenBank/DDBJ whole genome shotgun (WGS) entry which is preliminary data.</text>
</comment>
<feature type="domain" description="Phasin" evidence="1">
    <location>
        <begin position="6"/>
        <end position="102"/>
    </location>
</feature>
<gene>
    <name evidence="2" type="ORF">BA896_008640</name>
</gene>
<sequence>MFSFSEQWARAGKAVLEAQLISVQAYAEATVDSGASVLDWQLDAARAALAAATVAGNQLLSVKDPQALLQLSRTQSQLAIERIGAYGRQAKDVVQETQEKFDTVTKGEFAASHQKIGELLQVVKQTPVPLIIPFNNFLKSTFGGADEGYDKNKNTCAARQTQVPCG</sequence>
<dbReference type="Pfam" id="PF09361">
    <property type="entry name" value="Phasin_2"/>
    <property type="match status" value="1"/>
</dbReference>
<evidence type="ECO:0000259" key="1">
    <source>
        <dbReference type="Pfam" id="PF09361"/>
    </source>
</evidence>
<dbReference type="AlphaFoldDB" id="A0A1E8PRR5"/>
<proteinExistence type="predicted"/>
<name>A0A1E8PRR5_9BURK</name>
<reference evidence="2 3" key="1">
    <citation type="submission" date="2016-10" db="EMBL/GenBank/DDBJ databases">
        <title>Updated version of Genome Assembly of Janthinobacterium lividum ERGS5:01.</title>
        <authorList>
            <person name="Kumar R."/>
            <person name="Acharya V."/>
            <person name="Singh D."/>
        </authorList>
    </citation>
    <scope>NUCLEOTIDE SEQUENCE [LARGE SCALE GENOMIC DNA]</scope>
    <source>
        <strain evidence="2 3">ERGS5:01</strain>
    </source>
</reference>
<dbReference type="InterPro" id="IPR018968">
    <property type="entry name" value="Phasin"/>
</dbReference>
<evidence type="ECO:0000313" key="2">
    <source>
        <dbReference type="EMBL" id="OFJ48952.1"/>
    </source>
</evidence>
<dbReference type="EMBL" id="MAQB02000001">
    <property type="protein sequence ID" value="OFJ48952.1"/>
    <property type="molecule type" value="Genomic_DNA"/>
</dbReference>
<dbReference type="Proteomes" id="UP000092634">
    <property type="component" value="Unassembled WGS sequence"/>
</dbReference>
<evidence type="ECO:0000313" key="3">
    <source>
        <dbReference type="Proteomes" id="UP000092634"/>
    </source>
</evidence>
<organism evidence="2 3">
    <name type="scientific">Janthinobacterium lividum</name>
    <dbReference type="NCBI Taxonomy" id="29581"/>
    <lineage>
        <taxon>Bacteria</taxon>
        <taxon>Pseudomonadati</taxon>
        <taxon>Pseudomonadota</taxon>
        <taxon>Betaproteobacteria</taxon>
        <taxon>Burkholderiales</taxon>
        <taxon>Oxalobacteraceae</taxon>
        <taxon>Janthinobacterium</taxon>
    </lineage>
</organism>